<proteinExistence type="predicted"/>
<feature type="compositionally biased region" description="Basic residues" evidence="1">
    <location>
        <begin position="484"/>
        <end position="502"/>
    </location>
</feature>
<dbReference type="OrthoDB" id="3994777at2759"/>
<protein>
    <submittedName>
        <fullName evidence="2">Uncharacterized protein</fullName>
    </submittedName>
</protein>
<evidence type="ECO:0000313" key="2">
    <source>
        <dbReference type="EMBL" id="QOU18685.1"/>
    </source>
</evidence>
<evidence type="ECO:0000256" key="1">
    <source>
        <dbReference type="SAM" id="MobiDB-lite"/>
    </source>
</evidence>
<feature type="region of interest" description="Disordered" evidence="1">
    <location>
        <begin position="463"/>
        <end position="535"/>
    </location>
</feature>
<dbReference type="EMBL" id="CP063132">
    <property type="protein sequence ID" value="QOU18685.1"/>
    <property type="molecule type" value="Genomic_DNA"/>
</dbReference>
<feature type="compositionally biased region" description="Basic residues" evidence="1">
    <location>
        <begin position="243"/>
        <end position="261"/>
    </location>
</feature>
<dbReference type="AlphaFoldDB" id="A0A871R3C0"/>
<dbReference type="Proteomes" id="UP000663131">
    <property type="component" value="Chromosome 4"/>
</dbReference>
<accession>A0A871R3C0</accession>
<feature type="compositionally biased region" description="Basic and acidic residues" evidence="1">
    <location>
        <begin position="156"/>
        <end position="173"/>
    </location>
</feature>
<dbReference type="GeneID" id="64573676"/>
<reference evidence="2" key="2">
    <citation type="journal article" name="BMC Genomics">
        <title>New genome assemblies reveal patterns of domestication and adaptation across Brettanomyces (Dekkera) species.</title>
        <authorList>
            <person name="Roach M.J."/>
            <person name="Borneman A.R."/>
        </authorList>
    </citation>
    <scope>NUCLEOTIDE SEQUENCE</scope>
    <source>
        <strain evidence="2">UCD 2041</strain>
    </source>
</reference>
<reference evidence="2" key="1">
    <citation type="submission" date="2020-10" db="EMBL/GenBank/DDBJ databases">
        <authorList>
            <person name="Palmer J.M."/>
        </authorList>
    </citation>
    <scope>NUCLEOTIDE SEQUENCE</scope>
    <source>
        <strain evidence="2">UCD 2041</strain>
    </source>
</reference>
<organism evidence="2 3">
    <name type="scientific">Dekkera bruxellensis</name>
    <name type="common">Brettanomyces custersii</name>
    <dbReference type="NCBI Taxonomy" id="5007"/>
    <lineage>
        <taxon>Eukaryota</taxon>
        <taxon>Fungi</taxon>
        <taxon>Dikarya</taxon>
        <taxon>Ascomycota</taxon>
        <taxon>Saccharomycotina</taxon>
        <taxon>Pichiomycetes</taxon>
        <taxon>Pichiales</taxon>
        <taxon>Pichiaceae</taxon>
        <taxon>Brettanomyces</taxon>
    </lineage>
</organism>
<dbReference type="KEGG" id="bbrx:BRETT_001752"/>
<feature type="compositionally biased region" description="Polar residues" evidence="1">
    <location>
        <begin position="194"/>
        <end position="207"/>
    </location>
</feature>
<gene>
    <name evidence="2" type="ORF">BRETT_001752</name>
</gene>
<sequence>MAINSDTDVENFLSTFEQLHDERQKQTAERMKSLEDQVNIERELYKRSPKKKKVPPIVPMKSKSLSSIVEKDGDTKDTIFLLKPTARKDTNNSTNIKPFRSDRNGEEIRDFETFVQSIHIETSADMIKPGKGPRVIHYNDLIKKEARPDLPWNKHAQIERRRPDNDSKNKKVKINEVDLNIKDDIYAGEHNVNRETVSSMNKRSNSGENKKVERQRMRENATKAQNTLKSVPKQKRELEQMPNKRKQTLKPQSRPKPKPKPKPLVSLRHVIPNKKDNTQMGKREKAEIPMHKLRPVPEVPPKSKEIPQFVKQLESLRSPKPAAKPEKVVPEAFTQMKKLQKPKVGPKPNLTIPEAIAKRENLKKHTSVYKKNSADADVPEALKMIQQLKLRNDRFNAKKTDTSRVRIQETRGVENGVDGASHNKFRNAVKTEMMPVALPGMVKAQTMSSMPDALARMIKGKTITTNTTSRSKTIDNSDLNGSSKKLHHLTKNRARGPKRRLPRNLGGKNRGSNIDAAQKKTPPPIKRPSRNISLN</sequence>
<feature type="region of interest" description="Disordered" evidence="1">
    <location>
        <begin position="190"/>
        <end position="266"/>
    </location>
</feature>
<evidence type="ECO:0000313" key="3">
    <source>
        <dbReference type="Proteomes" id="UP000663131"/>
    </source>
</evidence>
<feature type="compositionally biased region" description="Basic and acidic residues" evidence="1">
    <location>
        <begin position="208"/>
        <end position="221"/>
    </location>
</feature>
<name>A0A871R3C0_DEKBR</name>
<dbReference type="RefSeq" id="XP_041135178.1">
    <property type="nucleotide sequence ID" value="XM_041280295.1"/>
</dbReference>
<feature type="region of interest" description="Disordered" evidence="1">
    <location>
        <begin position="152"/>
        <end position="173"/>
    </location>
</feature>